<sequence>MNSDMTPFDYRYQRTGRLGHVELTGSKTFADAIEMWERVRQAIERERLDGVLVVDRTKTELTLDQVMELEQQVTARGFPREIRIAIVPTETRTLGNYRFGETVARNRGWPRIAVFASEAEARAWLAEAPSNHQNTND</sequence>
<proteinExistence type="predicted"/>
<accession>A0ABV4BEV9</accession>
<name>A0ABV4BEV9_9GAMM</name>
<dbReference type="RefSeq" id="WP_369667454.1">
    <property type="nucleotide sequence ID" value="NZ_JBDKXB010000015.1"/>
</dbReference>
<evidence type="ECO:0000313" key="2">
    <source>
        <dbReference type="Proteomes" id="UP001564408"/>
    </source>
</evidence>
<evidence type="ECO:0008006" key="3">
    <source>
        <dbReference type="Google" id="ProtNLM"/>
    </source>
</evidence>
<dbReference type="EMBL" id="JBDKXB010000015">
    <property type="protein sequence ID" value="MEY6433068.1"/>
    <property type="molecule type" value="Genomic_DNA"/>
</dbReference>
<comment type="caution">
    <text evidence="1">The sequence shown here is derived from an EMBL/GenBank/DDBJ whole genome shotgun (WGS) entry which is preliminary data.</text>
</comment>
<keyword evidence="2" id="KW-1185">Reference proteome</keyword>
<dbReference type="Proteomes" id="UP001564408">
    <property type="component" value="Unassembled WGS sequence"/>
</dbReference>
<protein>
    <recommendedName>
        <fullName evidence="3">STAS/SEC14 domain-containing protein</fullName>
    </recommendedName>
</protein>
<gene>
    <name evidence="1" type="ORF">ABC977_11695</name>
</gene>
<reference evidence="1 2" key="1">
    <citation type="submission" date="2024-05" db="EMBL/GenBank/DDBJ databases">
        <title>Genome Sequence and Characterization of the New Strain Purple Sulfur Bacterium of Genus Thioalkalicoccus.</title>
        <authorList>
            <person name="Bryantseva I.A."/>
            <person name="Kyndt J.A."/>
            <person name="Imhoff J.F."/>
        </authorList>
    </citation>
    <scope>NUCLEOTIDE SEQUENCE [LARGE SCALE GENOMIC DNA]</scope>
    <source>
        <strain evidence="1 2">Um2</strain>
    </source>
</reference>
<organism evidence="1 2">
    <name type="scientific">Thioalkalicoccus limnaeus</name>
    <dbReference type="NCBI Taxonomy" id="120681"/>
    <lineage>
        <taxon>Bacteria</taxon>
        <taxon>Pseudomonadati</taxon>
        <taxon>Pseudomonadota</taxon>
        <taxon>Gammaproteobacteria</taxon>
        <taxon>Chromatiales</taxon>
        <taxon>Chromatiaceae</taxon>
        <taxon>Thioalkalicoccus</taxon>
    </lineage>
</organism>
<evidence type="ECO:0000313" key="1">
    <source>
        <dbReference type="EMBL" id="MEY6433068.1"/>
    </source>
</evidence>